<gene>
    <name evidence="1" type="ORF">SAMN04488072_11955</name>
</gene>
<organism evidence="1 2">
    <name type="scientific">Lentibacillus halodurans</name>
    <dbReference type="NCBI Taxonomy" id="237679"/>
    <lineage>
        <taxon>Bacteria</taxon>
        <taxon>Bacillati</taxon>
        <taxon>Bacillota</taxon>
        <taxon>Bacilli</taxon>
        <taxon>Bacillales</taxon>
        <taxon>Bacillaceae</taxon>
        <taxon>Lentibacillus</taxon>
    </lineage>
</organism>
<protein>
    <submittedName>
        <fullName evidence="1">Uncharacterized protein</fullName>
    </submittedName>
</protein>
<dbReference type="InterPro" id="IPR021617">
    <property type="entry name" value="DUF3231"/>
</dbReference>
<keyword evidence="2" id="KW-1185">Reference proteome</keyword>
<dbReference type="Pfam" id="PF11553">
    <property type="entry name" value="DUF3231"/>
    <property type="match status" value="1"/>
</dbReference>
<sequence length="148" mass="16601">MESPGQVDFVTKQSFLAGWFGEKRPLLGLEIANLYANTQRNALGSHLLTGFSQVVKSNKVRQYFKRGKEISSKHVQIFTSTLEKNNLPASMLSDEPITDSTVSPFSDKFAVSDSRTESDRYCLLWNKCINCIKARFSSSLSTSYGRNC</sequence>
<dbReference type="Gene3D" id="1.20.1260.10">
    <property type="match status" value="1"/>
</dbReference>
<evidence type="ECO:0000313" key="1">
    <source>
        <dbReference type="EMBL" id="SFB36438.1"/>
    </source>
</evidence>
<dbReference type="InterPro" id="IPR012347">
    <property type="entry name" value="Ferritin-like"/>
</dbReference>
<name>A0A1I1AIV1_9BACI</name>
<dbReference type="Proteomes" id="UP000198642">
    <property type="component" value="Unassembled WGS sequence"/>
</dbReference>
<proteinExistence type="predicted"/>
<accession>A0A1I1AIV1</accession>
<dbReference type="STRING" id="237679.SAMN04488072_11955"/>
<reference evidence="1 2" key="1">
    <citation type="submission" date="2016-10" db="EMBL/GenBank/DDBJ databases">
        <authorList>
            <person name="de Groot N.N."/>
        </authorList>
    </citation>
    <scope>NUCLEOTIDE SEQUENCE [LARGE SCALE GENOMIC DNA]</scope>
    <source>
        <strain evidence="1 2">CGMCC 1.3702</strain>
    </source>
</reference>
<dbReference type="EMBL" id="FOJW01000019">
    <property type="protein sequence ID" value="SFB36438.1"/>
    <property type="molecule type" value="Genomic_DNA"/>
</dbReference>
<evidence type="ECO:0000313" key="2">
    <source>
        <dbReference type="Proteomes" id="UP000198642"/>
    </source>
</evidence>
<dbReference type="AlphaFoldDB" id="A0A1I1AIV1"/>